<dbReference type="Proteomes" id="UP001596445">
    <property type="component" value="Unassembled WGS sequence"/>
</dbReference>
<proteinExistence type="predicted"/>
<evidence type="ECO:0000256" key="1">
    <source>
        <dbReference type="SAM" id="MobiDB-lite"/>
    </source>
</evidence>
<keyword evidence="3" id="KW-1185">Reference proteome</keyword>
<evidence type="ECO:0000313" key="2">
    <source>
        <dbReference type="EMBL" id="MFC7058514.1"/>
    </source>
</evidence>
<feature type="region of interest" description="Disordered" evidence="1">
    <location>
        <begin position="1"/>
        <end position="24"/>
    </location>
</feature>
<protein>
    <submittedName>
        <fullName evidence="2">Uncharacterized protein</fullName>
    </submittedName>
</protein>
<dbReference type="AlphaFoldDB" id="A0ABD5W1A4"/>
<comment type="caution">
    <text evidence="2">The sequence shown here is derived from an EMBL/GenBank/DDBJ whole genome shotgun (WGS) entry which is preliminary data.</text>
</comment>
<name>A0ABD5W1A4_9EURY</name>
<reference evidence="2 3" key="1">
    <citation type="journal article" date="2019" name="Int. J. Syst. Evol. Microbiol.">
        <title>The Global Catalogue of Microorganisms (GCM) 10K type strain sequencing project: providing services to taxonomists for standard genome sequencing and annotation.</title>
        <authorList>
            <consortium name="The Broad Institute Genomics Platform"/>
            <consortium name="The Broad Institute Genome Sequencing Center for Infectious Disease"/>
            <person name="Wu L."/>
            <person name="Ma J."/>
        </authorList>
    </citation>
    <scope>NUCLEOTIDE SEQUENCE [LARGE SCALE GENOMIC DNA]</scope>
    <source>
        <strain evidence="2 3">JCM 30072</strain>
    </source>
</reference>
<organism evidence="2 3">
    <name type="scientific">Halovenus salina</name>
    <dbReference type="NCBI Taxonomy" id="1510225"/>
    <lineage>
        <taxon>Archaea</taxon>
        <taxon>Methanobacteriati</taxon>
        <taxon>Methanobacteriota</taxon>
        <taxon>Stenosarchaea group</taxon>
        <taxon>Halobacteria</taxon>
        <taxon>Halobacteriales</taxon>
        <taxon>Haloarculaceae</taxon>
        <taxon>Halovenus</taxon>
    </lineage>
</organism>
<gene>
    <name evidence="2" type="ORF">ACFQQG_10420</name>
</gene>
<dbReference type="RefSeq" id="WP_382185425.1">
    <property type="nucleotide sequence ID" value="NZ_JBHSZI010000001.1"/>
</dbReference>
<accession>A0ABD5W1A4</accession>
<evidence type="ECO:0000313" key="3">
    <source>
        <dbReference type="Proteomes" id="UP001596445"/>
    </source>
</evidence>
<sequence>MALHDEPILRGQPITTRESDRARSTTRQLLELLRGTALHRPSSAADRRDEPLEQVLAAIYATETASVEPLADTLPAGRETIETLESAGQLETDHGEVYVPLRGAGSARNWPPLLRVLVDRLGEFVGEVQTVVEKLRADGADGDTLELSLARSLLRRLELLRTVLRSQLGQLQVVNYTVFVDSQIDQFLVDAVPAAFGVDTPVEEPL</sequence>
<dbReference type="EMBL" id="JBHSZI010000001">
    <property type="protein sequence ID" value="MFC7058514.1"/>
    <property type="molecule type" value="Genomic_DNA"/>
</dbReference>